<keyword evidence="2" id="KW-0732">Signal</keyword>
<sequence>MLCVTFPMLSLMFSISLGLALVEIHAHRRFAKQNEKGDKQGGEASEASHDMRARHAHGQDIRGRRDDVIKRNTNKLGRSVGSNVFSFIHNNPRSNRETGDWCAAT</sequence>
<feature type="region of interest" description="Disordered" evidence="1">
    <location>
        <begin position="32"/>
        <end position="70"/>
    </location>
</feature>
<feature type="chain" id="PRO_5014617193" evidence="2">
    <location>
        <begin position="21"/>
        <end position="105"/>
    </location>
</feature>
<evidence type="ECO:0000313" key="3">
    <source>
        <dbReference type="EMBL" id="MBW30591.1"/>
    </source>
</evidence>
<accession>A0A2M3ZPX4</accession>
<dbReference type="EMBL" id="GGFM01009840">
    <property type="protein sequence ID" value="MBW30591.1"/>
    <property type="molecule type" value="Transcribed_RNA"/>
</dbReference>
<proteinExistence type="predicted"/>
<evidence type="ECO:0000256" key="1">
    <source>
        <dbReference type="SAM" id="MobiDB-lite"/>
    </source>
</evidence>
<evidence type="ECO:0000256" key="2">
    <source>
        <dbReference type="SAM" id="SignalP"/>
    </source>
</evidence>
<dbReference type="AlphaFoldDB" id="A0A2M3ZPX4"/>
<name>A0A2M3ZPX4_9DIPT</name>
<feature type="signal peptide" evidence="2">
    <location>
        <begin position="1"/>
        <end position="20"/>
    </location>
</feature>
<organism evidence="3">
    <name type="scientific">Anopheles braziliensis</name>
    <dbReference type="NCBI Taxonomy" id="58242"/>
    <lineage>
        <taxon>Eukaryota</taxon>
        <taxon>Metazoa</taxon>
        <taxon>Ecdysozoa</taxon>
        <taxon>Arthropoda</taxon>
        <taxon>Hexapoda</taxon>
        <taxon>Insecta</taxon>
        <taxon>Pterygota</taxon>
        <taxon>Neoptera</taxon>
        <taxon>Endopterygota</taxon>
        <taxon>Diptera</taxon>
        <taxon>Nematocera</taxon>
        <taxon>Culicoidea</taxon>
        <taxon>Culicidae</taxon>
        <taxon>Anophelinae</taxon>
        <taxon>Anopheles</taxon>
    </lineage>
</organism>
<reference evidence="3" key="1">
    <citation type="submission" date="2018-01" db="EMBL/GenBank/DDBJ databases">
        <title>An insight into the sialome of Amazonian anophelines.</title>
        <authorList>
            <person name="Ribeiro J.M."/>
            <person name="Scarpassa V."/>
            <person name="Calvo E."/>
        </authorList>
    </citation>
    <scope>NUCLEOTIDE SEQUENCE</scope>
    <source>
        <tissue evidence="3">Salivary glands</tissue>
    </source>
</reference>
<protein>
    <submittedName>
        <fullName evidence="3">Putative secreted peptide</fullName>
    </submittedName>
</protein>